<gene>
    <name evidence="1" type="ORF">E4O86_10590</name>
</gene>
<dbReference type="OrthoDB" id="9809513at2"/>
<keyword evidence="2" id="KW-1185">Reference proteome</keyword>
<evidence type="ECO:0000313" key="1">
    <source>
        <dbReference type="EMBL" id="MYZ48157.1"/>
    </source>
</evidence>
<evidence type="ECO:0000313" key="2">
    <source>
        <dbReference type="Proteomes" id="UP000773614"/>
    </source>
</evidence>
<dbReference type="RefSeq" id="WP_161140508.1">
    <property type="nucleotide sequence ID" value="NZ_SPKJ01000030.1"/>
</dbReference>
<protein>
    <submittedName>
        <fullName evidence="1">Uncharacterized protein</fullName>
    </submittedName>
</protein>
<name>A0A964WTL5_9HYPH</name>
<comment type="caution">
    <text evidence="1">The sequence shown here is derived from an EMBL/GenBank/DDBJ whole genome shotgun (WGS) entry which is preliminary data.</text>
</comment>
<sequence>MTGPVDSEGDDLGHQKREAMRLVFEAWEEASGAGVEPEVLAHVSLFAALRNLVEIYGEDATAEFAARLSERILDGEFTAPILLN</sequence>
<accession>A0A964WTL5</accession>
<proteinExistence type="predicted"/>
<reference evidence="1" key="1">
    <citation type="submission" date="2019-03" db="EMBL/GenBank/DDBJ databases">
        <title>Afifella sp. nov., isolated from activated sludge.</title>
        <authorList>
            <person name="Li Q."/>
            <person name="Liu Y."/>
        </authorList>
    </citation>
    <scope>NUCLEOTIDE SEQUENCE</scope>
    <source>
        <strain evidence="1">L72</strain>
    </source>
</reference>
<dbReference type="Proteomes" id="UP000773614">
    <property type="component" value="Unassembled WGS sequence"/>
</dbReference>
<dbReference type="EMBL" id="SPKJ01000030">
    <property type="protein sequence ID" value="MYZ48157.1"/>
    <property type="molecule type" value="Genomic_DNA"/>
</dbReference>
<organism evidence="1 2">
    <name type="scientific">Propylenella binzhouense</name>
    <dbReference type="NCBI Taxonomy" id="2555902"/>
    <lineage>
        <taxon>Bacteria</taxon>
        <taxon>Pseudomonadati</taxon>
        <taxon>Pseudomonadota</taxon>
        <taxon>Alphaproteobacteria</taxon>
        <taxon>Hyphomicrobiales</taxon>
        <taxon>Propylenellaceae</taxon>
        <taxon>Propylenella</taxon>
    </lineage>
</organism>
<dbReference type="AlphaFoldDB" id="A0A964WTL5"/>